<evidence type="ECO:0000313" key="3">
    <source>
        <dbReference type="EMBL" id="KAF7360995.1"/>
    </source>
</evidence>
<dbReference type="PANTHER" id="PTHR31836:SF28">
    <property type="entry name" value="SRCR DOMAIN-CONTAINING PROTEIN-RELATED"/>
    <property type="match status" value="1"/>
</dbReference>
<feature type="signal peptide" evidence="2">
    <location>
        <begin position="1"/>
        <end position="21"/>
    </location>
</feature>
<proteinExistence type="predicted"/>
<dbReference type="InterPro" id="IPR036908">
    <property type="entry name" value="RlpA-like_sf"/>
</dbReference>
<dbReference type="Proteomes" id="UP000623467">
    <property type="component" value="Unassembled WGS sequence"/>
</dbReference>
<accession>A0A8H6YNA1</accession>
<evidence type="ECO:0000313" key="4">
    <source>
        <dbReference type="Proteomes" id="UP000623467"/>
    </source>
</evidence>
<protein>
    <recommendedName>
        <fullName evidence="5">RlpA-like double-psi beta-barrel-protein domain-containing protein-containing protein</fullName>
    </recommendedName>
</protein>
<dbReference type="InterPro" id="IPR051477">
    <property type="entry name" value="Expansin_CellWall"/>
</dbReference>
<keyword evidence="1 2" id="KW-0732">Signal</keyword>
<comment type="caution">
    <text evidence="3">The sequence shown here is derived from an EMBL/GenBank/DDBJ whole genome shotgun (WGS) entry which is preliminary data.</text>
</comment>
<evidence type="ECO:0000256" key="1">
    <source>
        <dbReference type="ARBA" id="ARBA00022729"/>
    </source>
</evidence>
<evidence type="ECO:0000256" key="2">
    <source>
        <dbReference type="SAM" id="SignalP"/>
    </source>
</evidence>
<dbReference type="EMBL" id="JACAZH010000008">
    <property type="protein sequence ID" value="KAF7360995.1"/>
    <property type="molecule type" value="Genomic_DNA"/>
</dbReference>
<organism evidence="3 4">
    <name type="scientific">Mycena sanguinolenta</name>
    <dbReference type="NCBI Taxonomy" id="230812"/>
    <lineage>
        <taxon>Eukaryota</taxon>
        <taxon>Fungi</taxon>
        <taxon>Dikarya</taxon>
        <taxon>Basidiomycota</taxon>
        <taxon>Agaricomycotina</taxon>
        <taxon>Agaricomycetes</taxon>
        <taxon>Agaricomycetidae</taxon>
        <taxon>Agaricales</taxon>
        <taxon>Marasmiineae</taxon>
        <taxon>Mycenaceae</taxon>
        <taxon>Mycena</taxon>
    </lineage>
</organism>
<evidence type="ECO:0008006" key="5">
    <source>
        <dbReference type="Google" id="ProtNLM"/>
    </source>
</evidence>
<dbReference type="SUPFAM" id="SSF50685">
    <property type="entry name" value="Barwin-like endoglucanases"/>
    <property type="match status" value="1"/>
</dbReference>
<dbReference type="Gene3D" id="2.60.20.10">
    <property type="entry name" value="Crystallins"/>
    <property type="match status" value="1"/>
</dbReference>
<dbReference type="PANTHER" id="PTHR31836">
    <property type="match status" value="1"/>
</dbReference>
<gene>
    <name evidence="3" type="ORF">MSAN_01129700</name>
</gene>
<keyword evidence="4" id="KW-1185">Reference proteome</keyword>
<dbReference type="CDD" id="cd22191">
    <property type="entry name" value="DPBB_RlpA_EXP_N-like"/>
    <property type="match status" value="1"/>
</dbReference>
<sequence>MFSSRIHAPFLAIVLATAVSASPATSNSSPEIANRDTPGDVYVCTQTNWGGDCEVISAGNWCNSLSGWEYKIQSIGPDQGATCYGYANTKCTGNSWTFTHPGEATSGDWSSAVGLKLVASSAMLTAGGSSGGGGNGGGVSGIATYYYPNGGTGACGWTIQNGDMSVAIGSGNWDNGAHCGATMTVTYEGKTIQATVADMCPGCQGSNGIDLTQGAMASMDPNWYNNGEDSVTWSVSY</sequence>
<dbReference type="OrthoDB" id="2910287at2759"/>
<dbReference type="AlphaFoldDB" id="A0A8H6YNA1"/>
<feature type="chain" id="PRO_5034261622" description="RlpA-like double-psi beta-barrel-protein domain-containing protein-containing protein" evidence="2">
    <location>
        <begin position="22"/>
        <end position="237"/>
    </location>
</feature>
<dbReference type="Gene3D" id="2.40.40.10">
    <property type="entry name" value="RlpA-like domain"/>
    <property type="match status" value="1"/>
</dbReference>
<reference evidence="3" key="1">
    <citation type="submission" date="2020-05" db="EMBL/GenBank/DDBJ databases">
        <title>Mycena genomes resolve the evolution of fungal bioluminescence.</title>
        <authorList>
            <person name="Tsai I.J."/>
        </authorList>
    </citation>
    <scope>NUCLEOTIDE SEQUENCE</scope>
    <source>
        <strain evidence="3">160909Yilan</strain>
    </source>
</reference>
<name>A0A8H6YNA1_9AGAR</name>